<dbReference type="Proteomes" id="UP000198751">
    <property type="component" value="Chromosome I"/>
</dbReference>
<dbReference type="EMBL" id="LT629779">
    <property type="protein sequence ID" value="SDT42366.1"/>
    <property type="molecule type" value="Genomic_DNA"/>
</dbReference>
<organism evidence="1 2">
    <name type="scientific">Pseudarthrobacter equi</name>
    <dbReference type="NCBI Taxonomy" id="728066"/>
    <lineage>
        <taxon>Bacteria</taxon>
        <taxon>Bacillati</taxon>
        <taxon>Actinomycetota</taxon>
        <taxon>Actinomycetes</taxon>
        <taxon>Micrococcales</taxon>
        <taxon>Micrococcaceae</taxon>
        <taxon>Pseudarthrobacter</taxon>
    </lineage>
</organism>
<reference evidence="2" key="1">
    <citation type="submission" date="2016-10" db="EMBL/GenBank/DDBJ databases">
        <authorList>
            <person name="Varghese N."/>
            <person name="Submissions S."/>
        </authorList>
    </citation>
    <scope>NUCLEOTIDE SEQUENCE [LARGE SCALE GENOMIC DNA]</scope>
    <source>
        <strain evidence="2">IMMIB L-1606</strain>
    </source>
</reference>
<protein>
    <submittedName>
        <fullName evidence="1">Uncharacterized protein</fullName>
    </submittedName>
</protein>
<gene>
    <name evidence="1" type="ORF">SAMN04489743_2850</name>
</gene>
<evidence type="ECO:0000313" key="2">
    <source>
        <dbReference type="Proteomes" id="UP000198751"/>
    </source>
</evidence>
<sequence length="264" mass="28667">MAFDKSKAYEYTVIGGSQVLTSSTPTPDERGGFITLGRGGVRGWDEPVSLKADGTPNGRTVSLSGAVKAPDGRLHRDELYDNLVGAVPMGDPEPVVFYRDGLVRHILAKLGSTPPQKDIVNPRKANYGIQLYAEDSRRLSGDGTGYEFSSATQRGMAGSMTMYNSGNGITPPMELRFEDCATPRITVDGSPTAPLWLDLTVPAGLELRVDLESHQAFLSNGLDVTGAIRGDWPRLDRKTNTFRFTANTLGTESLAAIWWLDSWL</sequence>
<name>A0A1H2AA48_9MICC</name>
<dbReference type="AlphaFoldDB" id="A0A1H2AA48"/>
<evidence type="ECO:0000313" key="1">
    <source>
        <dbReference type="EMBL" id="SDT42366.1"/>
    </source>
</evidence>
<dbReference type="OrthoDB" id="3985590at2"/>
<keyword evidence="2" id="KW-1185">Reference proteome</keyword>
<proteinExistence type="predicted"/>
<dbReference type="RefSeq" id="WP_091721363.1">
    <property type="nucleotide sequence ID" value="NZ_LT629779.1"/>
</dbReference>
<accession>A0A1H2AA48</accession>